<evidence type="ECO:0000313" key="1">
    <source>
        <dbReference type="EMBL" id="CAI4043382.1"/>
    </source>
</evidence>
<accession>A0ABM9HVN3</accession>
<evidence type="ECO:0000313" key="2">
    <source>
        <dbReference type="Proteomes" id="UP001531446"/>
    </source>
</evidence>
<organism evidence="1 2">
    <name type="scientific">uncultured archaeal virus</name>
    <dbReference type="NCBI Taxonomy" id="1960247"/>
    <lineage>
        <taxon>Viruses</taxon>
        <taxon>environmental samples</taxon>
    </lineage>
</organism>
<dbReference type="Pfam" id="PF18906">
    <property type="entry name" value="Phage_tube_2"/>
    <property type="match status" value="1"/>
</dbReference>
<dbReference type="InterPro" id="IPR044000">
    <property type="entry name" value="Phage_tube_2"/>
</dbReference>
<sequence length="335" mass="36916">MISGKALYVGMAHQDVWGTPETTLNRFLPVTARPGLKAKPNYEYPQELRKTHDRRYSKINKGVETGGDVKMTCYPGGGLEDWLFLTFGEVETTQEGSTAAYNHAYSRGFNAPYATLGIGYQSLNMETFFNVIVRSLELNFQPNNVIDLTADLWGSFGGISQPEVASPVYGTSRPLTAPGVQMTLGGSVNTDITQCKVKIDRGTIRKGVLARGLESWKGNYNTMDVTGQLTMLFNNWDEVEYFFGATDSVNFSEDNLITGSARALQIETLGQTIVPTPPHRDTLLLDMPKISYDAMEIQSPYDDLITMQFDWSATYDSAATKTISAAVKSTLTTIA</sequence>
<reference evidence="1" key="1">
    <citation type="submission" date="2022-10" db="EMBL/GenBank/DDBJ databases">
        <authorList>
            <person name="Bize A."/>
        </authorList>
    </citation>
    <scope>NUCLEOTIDE SEQUENCE [LARGE SCALE GENOMIC DNA]</scope>
</reference>
<dbReference type="Proteomes" id="UP001531446">
    <property type="component" value="Segment"/>
</dbReference>
<name>A0ABM9HVN3_9VIRU</name>
<proteinExistence type="predicted"/>
<gene>
    <name evidence="1" type="ORF">CTG158_LOCUS18</name>
</gene>
<keyword evidence="2" id="KW-1185">Reference proteome</keyword>
<dbReference type="EMBL" id="OX365879">
    <property type="protein sequence ID" value="CAI4043382.1"/>
    <property type="molecule type" value="Genomic_DNA"/>
</dbReference>
<protein>
    <submittedName>
        <fullName evidence="1">Major tail protein</fullName>
    </submittedName>
</protein>